<keyword evidence="8" id="KW-0378">Hydrolase</keyword>
<dbReference type="GO" id="GO:0005874">
    <property type="term" value="C:microtubule"/>
    <property type="evidence" value="ECO:0007669"/>
    <property type="project" value="UniProtKB-KW"/>
</dbReference>
<dbReference type="EMBL" id="MKKU01000077">
    <property type="protein sequence ID" value="RNF25674.1"/>
    <property type="molecule type" value="Genomic_DNA"/>
</dbReference>
<dbReference type="PRINTS" id="PR00380">
    <property type="entry name" value="KINESINHEAVY"/>
</dbReference>
<feature type="region of interest" description="Disordered" evidence="6">
    <location>
        <begin position="1"/>
        <end position="44"/>
    </location>
</feature>
<keyword evidence="5" id="KW-0175">Coiled coil</keyword>
<evidence type="ECO:0000256" key="1">
    <source>
        <dbReference type="ARBA" id="ARBA00022741"/>
    </source>
</evidence>
<feature type="binding site" evidence="3">
    <location>
        <begin position="207"/>
        <end position="214"/>
    </location>
    <ligand>
        <name>ATP</name>
        <dbReference type="ChEBI" id="CHEBI:30616"/>
    </ligand>
</feature>
<dbReference type="GeneID" id="40315689"/>
<evidence type="ECO:0000313" key="9">
    <source>
        <dbReference type="Proteomes" id="UP000284403"/>
    </source>
</evidence>
<evidence type="ECO:0000256" key="5">
    <source>
        <dbReference type="SAM" id="Coils"/>
    </source>
</evidence>
<feature type="compositionally biased region" description="Basic and acidic residues" evidence="6">
    <location>
        <begin position="747"/>
        <end position="766"/>
    </location>
</feature>
<organism evidence="8 9">
    <name type="scientific">Trypanosoma conorhini</name>
    <dbReference type="NCBI Taxonomy" id="83891"/>
    <lineage>
        <taxon>Eukaryota</taxon>
        <taxon>Discoba</taxon>
        <taxon>Euglenozoa</taxon>
        <taxon>Kinetoplastea</taxon>
        <taxon>Metakinetoplastina</taxon>
        <taxon>Trypanosomatida</taxon>
        <taxon>Trypanosomatidae</taxon>
        <taxon>Trypanosoma</taxon>
    </lineage>
</organism>
<feature type="region of interest" description="Disordered" evidence="6">
    <location>
        <begin position="243"/>
        <end position="287"/>
    </location>
</feature>
<dbReference type="GO" id="GO:0008017">
    <property type="term" value="F:microtubule binding"/>
    <property type="evidence" value="ECO:0007669"/>
    <property type="project" value="InterPro"/>
</dbReference>
<dbReference type="InterPro" id="IPR027417">
    <property type="entry name" value="P-loop_NTPase"/>
</dbReference>
<dbReference type="GO" id="GO:0005871">
    <property type="term" value="C:kinesin complex"/>
    <property type="evidence" value="ECO:0007669"/>
    <property type="project" value="TreeGrafter"/>
</dbReference>
<dbReference type="GO" id="GO:0007018">
    <property type="term" value="P:microtubule-based movement"/>
    <property type="evidence" value="ECO:0007669"/>
    <property type="project" value="InterPro"/>
</dbReference>
<sequence>MSGRPVSAVVAKTPRRGRSPFVEDDESVAEQFSPRNDPGSGGNAEVFGITVAVRIRPFSQREKDGEKDGKGPRVLRPDEPVVDVEADGKTLMLLDPMSTGSSHLTFVFDHIISPLAPSVDLDVPDTGNRRETVQDWQDGASQRPARDTGDSLKPRCARDVGRHAAGRRFSCGTTEAEKEQQQVFELLAVPVVGWSLRGFNACVFAYGQTGSGKTYTMMGTPKYEGLIPRLCRLLFARIAAMEEADEQQQPPLPNGRASPTRSPPGLSGGSKSDGESRRCTPSPDASMSSLAYPARARLVKVTISFMEIYNEQVRDLLKPDRGKNTLSHYNSRFDSDPIDAYETLRVRQHPLHGRFVEGLTNVEVDSWGECLEYIHQGNAVRAQTSTRHNETSSRSHAIFQLIVTQTAFLGGRVRGREVTSHLVSKVNLVDLAGSERLKRDGGSGRLQSEANAINLSLSVLRRVITALLKREKLVPYRESLLTYVLADNFGGNSRTIMCATISPHFSKYAETESTLRYAALARGVMNRVKVNEQPHAKIIRELKERMKQLQEELHGPHSQGRASSLEEMMQRKARALEELRQREEELQGLLRAAHQREEELLEKLNQNQAAKAKWKQRAQRRKQKRDQLVTTLKALARQQPDRVAESVRKLSSEDSETESEDTPSPVAPARASKSHECLPEIPSAAAAQKEAFPTSTSARQRPRVEEKHTAMGLPVSESSSPLSCCGRHGKGDEGRSTGGVRSQARGGNDKDYRPVGKMATHEENAPRRLTPRPPATLSPLRPAGAHRPGIVLPLSLMNNDNLTEGVNNPLGYEVAEAGKRSTAPLRLAPLQESRRSEAPGAVWDHAEMGTPGRPVSRSLGLEGGPQRKACANYNSSGELIRRLSASRPPPLQMSQLVTPVCSQPRSILRRRDSGAGSFFSGKDN</sequence>
<gene>
    <name evidence="8" type="ORF">Tco025E_02078</name>
</gene>
<dbReference type="GO" id="GO:0003777">
    <property type="term" value="F:microtubule motor activity"/>
    <property type="evidence" value="ECO:0007669"/>
    <property type="project" value="InterPro"/>
</dbReference>
<dbReference type="InterPro" id="IPR036961">
    <property type="entry name" value="Kinesin_motor_dom_sf"/>
</dbReference>
<evidence type="ECO:0000256" key="6">
    <source>
        <dbReference type="SAM" id="MobiDB-lite"/>
    </source>
</evidence>
<reference evidence="8 9" key="1">
    <citation type="journal article" date="2018" name="BMC Genomics">
        <title>Genomic comparison of Trypanosoma conorhini and Trypanosoma rangeli to Trypanosoma cruzi strains of high and low virulence.</title>
        <authorList>
            <person name="Bradwell K.R."/>
            <person name="Koparde V.N."/>
            <person name="Matveyev A.V."/>
            <person name="Serrano M.G."/>
            <person name="Alves J.M."/>
            <person name="Parikh H."/>
            <person name="Huang B."/>
            <person name="Lee V."/>
            <person name="Espinosa-Alvarez O."/>
            <person name="Ortiz P.A."/>
            <person name="Costa-Martins A.G."/>
            <person name="Teixeira M.M."/>
            <person name="Buck G.A."/>
        </authorList>
    </citation>
    <scope>NUCLEOTIDE SEQUENCE [LARGE SCALE GENOMIC DNA]</scope>
    <source>
        <strain evidence="8 9">025E</strain>
    </source>
</reference>
<dbReference type="Pfam" id="PF00225">
    <property type="entry name" value="Kinesin"/>
    <property type="match status" value="1"/>
</dbReference>
<dbReference type="SUPFAM" id="SSF52540">
    <property type="entry name" value="P-loop containing nucleoside triphosphate hydrolases"/>
    <property type="match status" value="1"/>
</dbReference>
<feature type="region of interest" description="Disordered" evidence="6">
    <location>
        <begin position="904"/>
        <end position="924"/>
    </location>
</feature>
<dbReference type="PROSITE" id="PS00411">
    <property type="entry name" value="KINESIN_MOTOR_1"/>
    <property type="match status" value="1"/>
</dbReference>
<dbReference type="InterPro" id="IPR019821">
    <property type="entry name" value="Kinesin_motor_CS"/>
</dbReference>
<dbReference type="InterPro" id="IPR001752">
    <property type="entry name" value="Kinesin_motor_dom"/>
</dbReference>
<dbReference type="GO" id="GO:0016887">
    <property type="term" value="F:ATP hydrolysis activity"/>
    <property type="evidence" value="ECO:0007669"/>
    <property type="project" value="TreeGrafter"/>
</dbReference>
<feature type="coiled-coil region" evidence="5">
    <location>
        <begin position="562"/>
        <end position="617"/>
    </location>
</feature>
<evidence type="ECO:0000256" key="3">
    <source>
        <dbReference type="PROSITE-ProRule" id="PRU00283"/>
    </source>
</evidence>
<evidence type="ECO:0000313" key="8">
    <source>
        <dbReference type="EMBL" id="RNF25674.1"/>
    </source>
</evidence>
<keyword evidence="9" id="KW-1185">Reference proteome</keyword>
<proteinExistence type="inferred from homology"/>
<dbReference type="PANTHER" id="PTHR24115">
    <property type="entry name" value="KINESIN-RELATED"/>
    <property type="match status" value="1"/>
</dbReference>
<feature type="region of interest" description="Disordered" evidence="6">
    <location>
        <begin position="122"/>
        <end position="155"/>
    </location>
</feature>
<dbReference type="Gene3D" id="3.40.850.10">
    <property type="entry name" value="Kinesin motor domain"/>
    <property type="match status" value="1"/>
</dbReference>
<feature type="domain" description="Kinesin motor" evidence="7">
    <location>
        <begin position="48"/>
        <end position="524"/>
    </location>
</feature>
<evidence type="ECO:0000259" key="7">
    <source>
        <dbReference type="PROSITE" id="PS50067"/>
    </source>
</evidence>
<dbReference type="OrthoDB" id="123929at2759"/>
<dbReference type="SMART" id="SM00129">
    <property type="entry name" value="KISc"/>
    <property type="match status" value="1"/>
</dbReference>
<feature type="compositionally biased region" description="Basic and acidic residues" evidence="6">
    <location>
        <begin position="639"/>
        <end position="652"/>
    </location>
</feature>
<feature type="region of interest" description="Disordered" evidence="6">
    <location>
        <begin position="58"/>
        <end position="80"/>
    </location>
</feature>
<comment type="caution">
    <text evidence="8">The sequence shown here is derived from an EMBL/GenBank/DDBJ whole genome shotgun (WGS) entry which is preliminary data.</text>
</comment>
<dbReference type="GO" id="GO:0005524">
    <property type="term" value="F:ATP binding"/>
    <property type="evidence" value="ECO:0007669"/>
    <property type="project" value="UniProtKB-UniRule"/>
</dbReference>
<dbReference type="RefSeq" id="XP_029230880.1">
    <property type="nucleotide sequence ID" value="XM_029369013.1"/>
</dbReference>
<keyword evidence="4" id="KW-0493">Microtubule</keyword>
<comment type="similarity">
    <text evidence="3 4">Belongs to the TRAFAC class myosin-kinesin ATPase superfamily. Kinesin family.</text>
</comment>
<feature type="compositionally biased region" description="Basic and acidic residues" evidence="6">
    <location>
        <begin position="144"/>
        <end position="155"/>
    </location>
</feature>
<name>A0A3S5IUG4_9TRYP</name>
<evidence type="ECO:0000256" key="2">
    <source>
        <dbReference type="ARBA" id="ARBA00022840"/>
    </source>
</evidence>
<keyword evidence="2 3" id="KW-0067">ATP-binding</keyword>
<keyword evidence="1 3" id="KW-0547">Nucleotide-binding</keyword>
<dbReference type="AlphaFoldDB" id="A0A3S5IUG4"/>
<keyword evidence="3 4" id="KW-0505">Motor protein</keyword>
<dbReference type="PROSITE" id="PS50067">
    <property type="entry name" value="KINESIN_MOTOR_2"/>
    <property type="match status" value="1"/>
</dbReference>
<feature type="compositionally biased region" description="Basic and acidic residues" evidence="6">
    <location>
        <begin position="59"/>
        <end position="79"/>
    </location>
</feature>
<dbReference type="InterPro" id="IPR027640">
    <property type="entry name" value="Kinesin-like_fam"/>
</dbReference>
<dbReference type="PANTHER" id="PTHR24115:SF995">
    <property type="entry name" value="PUTATIVE-RELATED"/>
    <property type="match status" value="1"/>
</dbReference>
<dbReference type="Proteomes" id="UP000284403">
    <property type="component" value="Unassembled WGS sequence"/>
</dbReference>
<evidence type="ECO:0000256" key="4">
    <source>
        <dbReference type="RuleBase" id="RU000394"/>
    </source>
</evidence>
<accession>A0A3S5IUG4</accession>
<protein>
    <recommendedName>
        <fullName evidence="4">Kinesin-like protein</fullName>
    </recommendedName>
</protein>
<feature type="region of interest" description="Disordered" evidence="6">
    <location>
        <begin position="636"/>
        <end position="783"/>
    </location>
</feature>